<evidence type="ECO:0000256" key="3">
    <source>
        <dbReference type="SAM" id="SignalP"/>
    </source>
</evidence>
<protein>
    <recommendedName>
        <fullName evidence="6">Transmembrane protein</fullName>
    </recommendedName>
</protein>
<feature type="region of interest" description="Disordered" evidence="1">
    <location>
        <begin position="39"/>
        <end position="144"/>
    </location>
</feature>
<gene>
    <name evidence="4" type="ORF">SASPL_105306</name>
</gene>
<dbReference type="AlphaFoldDB" id="A0A8X9AAL6"/>
<feature type="transmembrane region" description="Helical" evidence="2">
    <location>
        <begin position="233"/>
        <end position="252"/>
    </location>
</feature>
<feature type="chain" id="PRO_5036473247" description="Transmembrane protein" evidence="3">
    <location>
        <begin position="23"/>
        <end position="331"/>
    </location>
</feature>
<organism evidence="4">
    <name type="scientific">Salvia splendens</name>
    <name type="common">Scarlet sage</name>
    <dbReference type="NCBI Taxonomy" id="180675"/>
    <lineage>
        <taxon>Eukaryota</taxon>
        <taxon>Viridiplantae</taxon>
        <taxon>Streptophyta</taxon>
        <taxon>Embryophyta</taxon>
        <taxon>Tracheophyta</taxon>
        <taxon>Spermatophyta</taxon>
        <taxon>Magnoliopsida</taxon>
        <taxon>eudicotyledons</taxon>
        <taxon>Gunneridae</taxon>
        <taxon>Pentapetalae</taxon>
        <taxon>asterids</taxon>
        <taxon>lamiids</taxon>
        <taxon>Lamiales</taxon>
        <taxon>Lamiaceae</taxon>
        <taxon>Nepetoideae</taxon>
        <taxon>Mentheae</taxon>
        <taxon>Salviinae</taxon>
        <taxon>Salvia</taxon>
        <taxon>Salvia subgen. Calosphace</taxon>
        <taxon>core Calosphace</taxon>
    </lineage>
</organism>
<evidence type="ECO:0000313" key="5">
    <source>
        <dbReference type="Proteomes" id="UP000298416"/>
    </source>
</evidence>
<evidence type="ECO:0000256" key="1">
    <source>
        <dbReference type="SAM" id="MobiDB-lite"/>
    </source>
</evidence>
<dbReference type="Proteomes" id="UP000298416">
    <property type="component" value="Unassembled WGS sequence"/>
</dbReference>
<sequence>MDKNRSIAIVLVFLFLSTTSNASLVFHLRKLIASERDNASADSQVSPIASPINDSNTNTSSINTEKPELEKPEESEKPELEKPEESQAGNQTNSDSTLPVAPEESKKPDNGTKSLGDPSLPGGEKKSNEVVGGNEKANVTMPKPDDIVSCDGSVSSCRDQTMLACIKMSKDGDVEVPKHTSKKINISSVVGKSNKLIVSSGGAPCNLVLVQSASVDKIMQQLSFYSKQVTPIYAVYASFLITLLLGGTWACCRFRKRNQQDVVTYQELEMGLPESTANVDSSEGWDQDWVDDWDEDVEVKSPSGHQVRSVSADGLTSRSPKRDGWENGWDD</sequence>
<dbReference type="EMBL" id="PNBA02000002">
    <property type="protein sequence ID" value="KAG6433691.1"/>
    <property type="molecule type" value="Genomic_DNA"/>
</dbReference>
<keyword evidence="2" id="KW-0812">Transmembrane</keyword>
<feature type="region of interest" description="Disordered" evidence="1">
    <location>
        <begin position="299"/>
        <end position="331"/>
    </location>
</feature>
<feature type="compositionally biased region" description="Polar residues" evidence="1">
    <location>
        <begin position="87"/>
        <end position="97"/>
    </location>
</feature>
<dbReference type="PANTHER" id="PTHR34200">
    <property type="entry name" value="DENTIN SIALOPHOSPHOPROTEIN-LIKE ISOFORM X1"/>
    <property type="match status" value="1"/>
</dbReference>
<name>A0A8X9AAL6_SALSN</name>
<comment type="caution">
    <text evidence="4">The sequence shown here is derived from an EMBL/GenBank/DDBJ whole genome shotgun (WGS) entry which is preliminary data.</text>
</comment>
<accession>A0A8X9AAL6</accession>
<reference evidence="4" key="2">
    <citation type="submission" date="2020-08" db="EMBL/GenBank/DDBJ databases">
        <title>Plant Genome Project.</title>
        <authorList>
            <person name="Zhang R.-G."/>
        </authorList>
    </citation>
    <scope>NUCLEOTIDE SEQUENCE</scope>
    <source>
        <strain evidence="4">Huo1</strain>
        <tissue evidence="4">Leaf</tissue>
    </source>
</reference>
<keyword evidence="2" id="KW-0472">Membrane</keyword>
<evidence type="ECO:0000256" key="2">
    <source>
        <dbReference type="SAM" id="Phobius"/>
    </source>
</evidence>
<keyword evidence="2" id="KW-1133">Transmembrane helix</keyword>
<evidence type="ECO:0000313" key="4">
    <source>
        <dbReference type="EMBL" id="KAG6433691.1"/>
    </source>
</evidence>
<feature type="compositionally biased region" description="Polar residues" evidence="1">
    <location>
        <begin position="303"/>
        <end position="318"/>
    </location>
</feature>
<feature type="signal peptide" evidence="3">
    <location>
        <begin position="1"/>
        <end position="22"/>
    </location>
</feature>
<feature type="compositionally biased region" description="Low complexity" evidence="1">
    <location>
        <begin position="55"/>
        <end position="64"/>
    </location>
</feature>
<reference evidence="4" key="1">
    <citation type="submission" date="2018-01" db="EMBL/GenBank/DDBJ databases">
        <authorList>
            <person name="Mao J.F."/>
        </authorList>
    </citation>
    <scope>NUCLEOTIDE SEQUENCE</scope>
    <source>
        <strain evidence="4">Huo1</strain>
        <tissue evidence="4">Leaf</tissue>
    </source>
</reference>
<keyword evidence="5" id="KW-1185">Reference proteome</keyword>
<evidence type="ECO:0008006" key="6">
    <source>
        <dbReference type="Google" id="ProtNLM"/>
    </source>
</evidence>
<dbReference type="PANTHER" id="PTHR34200:SF2">
    <property type="entry name" value="TRANSMEMBRANE PROTEIN"/>
    <property type="match status" value="1"/>
</dbReference>
<proteinExistence type="predicted"/>
<keyword evidence="3" id="KW-0732">Signal</keyword>
<feature type="compositionally biased region" description="Basic and acidic residues" evidence="1">
    <location>
        <begin position="65"/>
        <end position="85"/>
    </location>
</feature>